<evidence type="ECO:0000313" key="1">
    <source>
        <dbReference type="EMBL" id="KKL57988.1"/>
    </source>
</evidence>
<gene>
    <name evidence="1" type="ORF">LCGC14_2229910</name>
</gene>
<name>A0A0F9D8F4_9ZZZZ</name>
<organism evidence="1">
    <name type="scientific">marine sediment metagenome</name>
    <dbReference type="NCBI Taxonomy" id="412755"/>
    <lineage>
        <taxon>unclassified sequences</taxon>
        <taxon>metagenomes</taxon>
        <taxon>ecological metagenomes</taxon>
    </lineage>
</organism>
<proteinExistence type="predicted"/>
<accession>A0A0F9D8F4</accession>
<reference evidence="1" key="1">
    <citation type="journal article" date="2015" name="Nature">
        <title>Complex archaea that bridge the gap between prokaryotes and eukaryotes.</title>
        <authorList>
            <person name="Spang A."/>
            <person name="Saw J.H."/>
            <person name="Jorgensen S.L."/>
            <person name="Zaremba-Niedzwiedzka K."/>
            <person name="Martijn J."/>
            <person name="Lind A.E."/>
            <person name="van Eijk R."/>
            <person name="Schleper C."/>
            <person name="Guy L."/>
            <person name="Ettema T.J."/>
        </authorList>
    </citation>
    <scope>NUCLEOTIDE SEQUENCE</scope>
</reference>
<protein>
    <submittedName>
        <fullName evidence="1">Uncharacterized protein</fullName>
    </submittedName>
</protein>
<dbReference type="EMBL" id="LAZR01029972">
    <property type="protein sequence ID" value="KKL57988.1"/>
    <property type="molecule type" value="Genomic_DNA"/>
</dbReference>
<sequence length="60" mass="7135">MNKEINKLLKRIQKRAIEIRGLKSRKKGISMTLSIREKLIAIFEVDNRRDRERIAEIEGK</sequence>
<dbReference type="AlphaFoldDB" id="A0A0F9D8F4"/>
<comment type="caution">
    <text evidence="1">The sequence shown here is derived from an EMBL/GenBank/DDBJ whole genome shotgun (WGS) entry which is preliminary data.</text>
</comment>